<name>A0AAN9AAC4_HALRR</name>
<evidence type="ECO:0000313" key="6">
    <source>
        <dbReference type="Proteomes" id="UP001381693"/>
    </source>
</evidence>
<protein>
    <recommendedName>
        <fullName evidence="7">Protein sleepless</fullName>
    </recommendedName>
</protein>
<dbReference type="InterPro" id="IPR031424">
    <property type="entry name" value="QVR-like"/>
</dbReference>
<dbReference type="Pfam" id="PF17064">
    <property type="entry name" value="QVR"/>
    <property type="match status" value="1"/>
</dbReference>
<comment type="caution">
    <text evidence="5">The sequence shown here is derived from an EMBL/GenBank/DDBJ whole genome shotgun (WGS) entry which is preliminary data.</text>
</comment>
<feature type="transmembrane region" description="Helical" evidence="3">
    <location>
        <begin position="123"/>
        <end position="142"/>
    </location>
</feature>
<keyword evidence="2" id="KW-0325">Glycoprotein</keyword>
<keyword evidence="1 4" id="KW-0732">Signal</keyword>
<keyword evidence="3" id="KW-0472">Membrane</keyword>
<evidence type="ECO:0000256" key="2">
    <source>
        <dbReference type="ARBA" id="ARBA00023180"/>
    </source>
</evidence>
<keyword evidence="3" id="KW-1133">Transmembrane helix</keyword>
<accession>A0AAN9AAC4</accession>
<dbReference type="GO" id="GO:0032222">
    <property type="term" value="P:regulation of synaptic transmission, cholinergic"/>
    <property type="evidence" value="ECO:0007669"/>
    <property type="project" value="InterPro"/>
</dbReference>
<evidence type="ECO:0000256" key="4">
    <source>
        <dbReference type="SAM" id="SignalP"/>
    </source>
</evidence>
<evidence type="ECO:0000256" key="3">
    <source>
        <dbReference type="SAM" id="Phobius"/>
    </source>
</evidence>
<dbReference type="GO" id="GO:0030431">
    <property type="term" value="P:sleep"/>
    <property type="evidence" value="ECO:0007669"/>
    <property type="project" value="InterPro"/>
</dbReference>
<feature type="chain" id="PRO_5042934662" description="Protein sleepless" evidence="4">
    <location>
        <begin position="26"/>
        <end position="147"/>
    </location>
</feature>
<gene>
    <name evidence="5" type="ORF">SK128_003072</name>
</gene>
<evidence type="ECO:0008006" key="7">
    <source>
        <dbReference type="Google" id="ProtNLM"/>
    </source>
</evidence>
<reference evidence="5 6" key="1">
    <citation type="submission" date="2023-11" db="EMBL/GenBank/DDBJ databases">
        <title>Halocaridina rubra genome assembly.</title>
        <authorList>
            <person name="Smith C."/>
        </authorList>
    </citation>
    <scope>NUCLEOTIDE SEQUENCE [LARGE SCALE GENOMIC DNA]</scope>
    <source>
        <strain evidence="5">EP-1</strain>
        <tissue evidence="5">Whole</tissue>
    </source>
</reference>
<feature type="signal peptide" evidence="4">
    <location>
        <begin position="1"/>
        <end position="25"/>
    </location>
</feature>
<keyword evidence="6" id="KW-1185">Reference proteome</keyword>
<proteinExistence type="predicted"/>
<evidence type="ECO:0000256" key="1">
    <source>
        <dbReference type="ARBA" id="ARBA00022729"/>
    </source>
</evidence>
<dbReference type="AlphaFoldDB" id="A0AAN9AAC4"/>
<dbReference type="EMBL" id="JAXCGZ010005991">
    <property type="protein sequence ID" value="KAK7080319.1"/>
    <property type="molecule type" value="Genomic_DNA"/>
</dbReference>
<dbReference type="PANTHER" id="PTHR33562">
    <property type="entry name" value="ATILLA, ISOFORM B-RELATED-RELATED"/>
    <property type="match status" value="1"/>
</dbReference>
<sequence>MAKRTRVLDLVIVFVLLICFSVVEGLFQRCYSCRSRGKLGDCKDPFAINSTKLTPGVEAVPCVSGWCSKIIDGQKDGKDHDLATERQCIQRSPPDNIQRCAEALVGNKKVFICFCQGDLCNSAFGVTPSSPLLLVITALFVLRWQNL</sequence>
<evidence type="ECO:0000313" key="5">
    <source>
        <dbReference type="EMBL" id="KAK7080319.1"/>
    </source>
</evidence>
<dbReference type="InterPro" id="IPR050975">
    <property type="entry name" value="Sleep_regulator"/>
</dbReference>
<dbReference type="Proteomes" id="UP001381693">
    <property type="component" value="Unassembled WGS sequence"/>
</dbReference>
<dbReference type="PANTHER" id="PTHR33562:SF22">
    <property type="entry name" value="PROTEIN QUIVER"/>
    <property type="match status" value="1"/>
</dbReference>
<organism evidence="5 6">
    <name type="scientific">Halocaridina rubra</name>
    <name type="common">Hawaiian red shrimp</name>
    <dbReference type="NCBI Taxonomy" id="373956"/>
    <lineage>
        <taxon>Eukaryota</taxon>
        <taxon>Metazoa</taxon>
        <taxon>Ecdysozoa</taxon>
        <taxon>Arthropoda</taxon>
        <taxon>Crustacea</taxon>
        <taxon>Multicrustacea</taxon>
        <taxon>Malacostraca</taxon>
        <taxon>Eumalacostraca</taxon>
        <taxon>Eucarida</taxon>
        <taxon>Decapoda</taxon>
        <taxon>Pleocyemata</taxon>
        <taxon>Caridea</taxon>
        <taxon>Atyoidea</taxon>
        <taxon>Atyidae</taxon>
        <taxon>Halocaridina</taxon>
    </lineage>
</organism>
<keyword evidence="3" id="KW-0812">Transmembrane</keyword>
<dbReference type="CDD" id="cd23589">
    <property type="entry name" value="TFP_LU_ECD_Rtv"/>
    <property type="match status" value="1"/>
</dbReference>